<reference evidence="1" key="1">
    <citation type="submission" date="2022-11" db="EMBL/GenBank/DDBJ databases">
        <title>Genome Sequence of Nemania bipapillata.</title>
        <authorList>
            <person name="Buettner E."/>
        </authorList>
    </citation>
    <scope>NUCLEOTIDE SEQUENCE</scope>
    <source>
        <strain evidence="1">CP14</strain>
    </source>
</reference>
<keyword evidence="2" id="KW-1185">Reference proteome</keyword>
<evidence type="ECO:0000313" key="2">
    <source>
        <dbReference type="Proteomes" id="UP001153334"/>
    </source>
</evidence>
<organism evidence="1 2">
    <name type="scientific">Nemania bipapillata</name>
    <dbReference type="NCBI Taxonomy" id="110536"/>
    <lineage>
        <taxon>Eukaryota</taxon>
        <taxon>Fungi</taxon>
        <taxon>Dikarya</taxon>
        <taxon>Ascomycota</taxon>
        <taxon>Pezizomycotina</taxon>
        <taxon>Sordariomycetes</taxon>
        <taxon>Xylariomycetidae</taxon>
        <taxon>Xylariales</taxon>
        <taxon>Xylariaceae</taxon>
        <taxon>Nemania</taxon>
    </lineage>
</organism>
<dbReference type="Proteomes" id="UP001153334">
    <property type="component" value="Unassembled WGS sequence"/>
</dbReference>
<proteinExistence type="predicted"/>
<protein>
    <submittedName>
        <fullName evidence="1">Uncharacterized protein</fullName>
    </submittedName>
</protein>
<name>A0ACC2IXZ9_9PEZI</name>
<evidence type="ECO:0000313" key="1">
    <source>
        <dbReference type="EMBL" id="KAJ8120071.1"/>
    </source>
</evidence>
<comment type="caution">
    <text evidence="1">The sequence shown here is derived from an EMBL/GenBank/DDBJ whole genome shotgun (WGS) entry which is preliminary data.</text>
</comment>
<accession>A0ACC2IXZ9</accession>
<gene>
    <name evidence="1" type="ORF">ONZ43_g3127</name>
</gene>
<dbReference type="EMBL" id="JAPESX010000702">
    <property type="protein sequence ID" value="KAJ8120071.1"/>
    <property type="molecule type" value="Genomic_DNA"/>
</dbReference>
<sequence length="286" mass="33505">MTENSSELTYILKYAEPKVSHNKEIKWVIRKMGIYQKFSAGSDRSDWLLIYPNPEATHEEVMSNFMSAIQHPLYPHMAFLSKRAHNWRWYLEDQEERFREHARCVLNVEIQESLHFVEMYDQLSALRFIESSLSPLIPIFASYHQVLRRLEAMSEHLYRYHHIGATEARDFLTWVGNMQDRASDTISLKNQNTAEDVSAHLLKDSLTMRIITLVTLLFLPGTFVAGFFGMSFFDLDDGEGAAGTWTTSKYLWIYFAITIPLTAMTLAYWKWKFGQERVRRNETLPV</sequence>